<evidence type="ECO:0000313" key="1">
    <source>
        <dbReference type="EMBL" id="VAW05482.1"/>
    </source>
</evidence>
<gene>
    <name evidence="1" type="ORF">MNBD_ALPHA07-672</name>
</gene>
<protein>
    <submittedName>
        <fullName evidence="1">Uncharacterized protein</fullName>
    </submittedName>
</protein>
<organism evidence="1">
    <name type="scientific">hydrothermal vent metagenome</name>
    <dbReference type="NCBI Taxonomy" id="652676"/>
    <lineage>
        <taxon>unclassified sequences</taxon>
        <taxon>metagenomes</taxon>
        <taxon>ecological metagenomes</taxon>
    </lineage>
</organism>
<proteinExistence type="predicted"/>
<reference evidence="1" key="1">
    <citation type="submission" date="2018-06" db="EMBL/GenBank/DDBJ databases">
        <authorList>
            <person name="Zhirakovskaya E."/>
        </authorList>
    </citation>
    <scope>NUCLEOTIDE SEQUENCE</scope>
</reference>
<name>A0A3B0ST65_9ZZZZ</name>
<accession>A0A3B0ST65</accession>
<sequence length="88" mass="9934">MISLGPLLVIGFFVLVSAALYQAWAVRHIKRPLSLHKVTRRSLDNPLLGMEATDLRMFSAALRSNARLTDQHDNSWPWLKPAIKRPGT</sequence>
<dbReference type="EMBL" id="UOEG01000298">
    <property type="protein sequence ID" value="VAW05482.1"/>
    <property type="molecule type" value="Genomic_DNA"/>
</dbReference>
<dbReference type="AlphaFoldDB" id="A0A3B0ST65"/>